<evidence type="ECO:0000313" key="3">
    <source>
        <dbReference type="EMBL" id="KAK0492185.1"/>
    </source>
</evidence>
<dbReference type="EMBL" id="JAUEPU010000031">
    <property type="protein sequence ID" value="KAK0492185.1"/>
    <property type="molecule type" value="Genomic_DNA"/>
</dbReference>
<dbReference type="Proteomes" id="UP001175228">
    <property type="component" value="Unassembled WGS sequence"/>
</dbReference>
<dbReference type="PANTHER" id="PTHR21068:SF43">
    <property type="entry name" value="SPARTIN"/>
    <property type="match status" value="1"/>
</dbReference>
<feature type="region of interest" description="Disordered" evidence="1">
    <location>
        <begin position="399"/>
        <end position="488"/>
    </location>
</feature>
<accession>A0AA39PY65</accession>
<reference evidence="3" key="1">
    <citation type="submission" date="2023-06" db="EMBL/GenBank/DDBJ databases">
        <authorList>
            <consortium name="Lawrence Berkeley National Laboratory"/>
            <person name="Ahrendt S."/>
            <person name="Sahu N."/>
            <person name="Indic B."/>
            <person name="Wong-Bajracharya J."/>
            <person name="Merenyi Z."/>
            <person name="Ke H.-M."/>
            <person name="Monk M."/>
            <person name="Kocsube S."/>
            <person name="Drula E."/>
            <person name="Lipzen A."/>
            <person name="Balint B."/>
            <person name="Henrissat B."/>
            <person name="Andreopoulos B."/>
            <person name="Martin F.M."/>
            <person name="Harder C.B."/>
            <person name="Rigling D."/>
            <person name="Ford K.L."/>
            <person name="Foster G.D."/>
            <person name="Pangilinan J."/>
            <person name="Papanicolaou A."/>
            <person name="Barry K."/>
            <person name="LaButti K."/>
            <person name="Viragh M."/>
            <person name="Koriabine M."/>
            <person name="Yan M."/>
            <person name="Riley R."/>
            <person name="Champramary S."/>
            <person name="Plett K.L."/>
            <person name="Tsai I.J."/>
            <person name="Slot J."/>
            <person name="Sipos G."/>
            <person name="Plett J."/>
            <person name="Nagy L.G."/>
            <person name="Grigoriev I.V."/>
        </authorList>
    </citation>
    <scope>NUCLEOTIDE SEQUENCE</scope>
    <source>
        <strain evidence="3">HWK02</strain>
    </source>
</reference>
<dbReference type="AlphaFoldDB" id="A0AA39PY65"/>
<dbReference type="GO" id="GO:0005886">
    <property type="term" value="C:plasma membrane"/>
    <property type="evidence" value="ECO:0007669"/>
    <property type="project" value="TreeGrafter"/>
</dbReference>
<comment type="caution">
    <text evidence="3">The sequence shown here is derived from an EMBL/GenBank/DDBJ whole genome shotgun (WGS) entry which is preliminary data.</text>
</comment>
<evidence type="ECO:0000256" key="1">
    <source>
        <dbReference type="SAM" id="MobiDB-lite"/>
    </source>
</evidence>
<evidence type="ECO:0000313" key="4">
    <source>
        <dbReference type="Proteomes" id="UP001175228"/>
    </source>
</evidence>
<feature type="region of interest" description="Disordered" evidence="1">
    <location>
        <begin position="14"/>
        <end position="61"/>
    </location>
</feature>
<feature type="domain" description="Senescence" evidence="2">
    <location>
        <begin position="300"/>
        <end position="566"/>
    </location>
</feature>
<feature type="compositionally biased region" description="Pro residues" evidence="1">
    <location>
        <begin position="455"/>
        <end position="464"/>
    </location>
</feature>
<organism evidence="3 4">
    <name type="scientific">Armillaria luteobubalina</name>
    <dbReference type="NCBI Taxonomy" id="153913"/>
    <lineage>
        <taxon>Eukaryota</taxon>
        <taxon>Fungi</taxon>
        <taxon>Dikarya</taxon>
        <taxon>Basidiomycota</taxon>
        <taxon>Agaricomycotina</taxon>
        <taxon>Agaricomycetes</taxon>
        <taxon>Agaricomycetidae</taxon>
        <taxon>Agaricales</taxon>
        <taxon>Marasmiineae</taxon>
        <taxon>Physalacriaceae</taxon>
        <taxon>Armillaria</taxon>
    </lineage>
</organism>
<keyword evidence="4" id="KW-1185">Reference proteome</keyword>
<dbReference type="InterPro" id="IPR009686">
    <property type="entry name" value="Senescence/spartin_C"/>
</dbReference>
<feature type="compositionally biased region" description="Basic and acidic residues" evidence="1">
    <location>
        <begin position="51"/>
        <end position="61"/>
    </location>
</feature>
<feature type="compositionally biased region" description="Pro residues" evidence="1">
    <location>
        <begin position="474"/>
        <end position="484"/>
    </location>
</feature>
<feature type="compositionally biased region" description="Low complexity" evidence="1">
    <location>
        <begin position="410"/>
        <end position="437"/>
    </location>
</feature>
<dbReference type="Pfam" id="PF06911">
    <property type="entry name" value="Senescence"/>
    <property type="match status" value="1"/>
</dbReference>
<gene>
    <name evidence="3" type="ORF">EDD18DRAFT_1358275</name>
</gene>
<proteinExistence type="predicted"/>
<protein>
    <recommendedName>
        <fullName evidence="2">Senescence domain-containing protein</fullName>
    </recommendedName>
</protein>
<dbReference type="GO" id="GO:0051301">
    <property type="term" value="P:cell division"/>
    <property type="evidence" value="ECO:0007669"/>
    <property type="project" value="TreeGrafter"/>
</dbReference>
<dbReference type="PANTHER" id="PTHR21068">
    <property type="entry name" value="SPARTIN"/>
    <property type="match status" value="1"/>
</dbReference>
<evidence type="ECO:0000259" key="2">
    <source>
        <dbReference type="Pfam" id="PF06911"/>
    </source>
</evidence>
<feature type="region of interest" description="Disordered" evidence="1">
    <location>
        <begin position="337"/>
        <end position="359"/>
    </location>
</feature>
<sequence length="579" mass="62515">MSWQPEPDFAPFAFTDIESMSPSRPASPEQGDAPRRRRRGAKGNRAAAGNQKKDSPFSDPGKDTLKLRLELNLAVDISIKARVHGDVTLSLFPAEAFLLLTLPNVTLKAGSGIHTGTLGLECVTVSGSDRDVFLVLRLNEVEVPIEHSRIITMDTSIPGTRAYTFHPTELDLTALMITVRTSWQPSYMDDLDTFEAVLSQYAEFSHPSNVATTAAYVSHIDDHASKELADYRGRFVLVNEDSGEVVGEFDKKIDVQEDPSIWERGHQSDPVVIEVPEGQTVDDEHPLQLFARAVPPDQQDWITKSAVIVSHVITHTTSLFLTVFNSASSYYINHSAPSPHHPANGKPGEPPKPPPRALVFLTSDKTKKGLTAAHAYTGQAVKVSAKTLSIIEGMIKKTMGSEKKGKGKASHPSTPGSGSLSPSMGYGSRSSSPGTSSSPPPPYYASHSGHLLPNGKPPLPPRRSPSPSASRSPSPQPPAPPLPPRNLGRTRRLLLSADLILSTLDNSTKRILDVGTSRLGAVVGHKYGEDAGQSSELMAGTAKNCALVYVDMRGMGRKAILKTTGKEFIKGRVRSSRKE</sequence>
<dbReference type="InterPro" id="IPR045036">
    <property type="entry name" value="Spartin-like"/>
</dbReference>
<name>A0AA39PY65_9AGAR</name>